<dbReference type="InterPro" id="IPR016772">
    <property type="entry name" value="UCP020408"/>
</dbReference>
<reference evidence="4 5" key="1">
    <citation type="submission" date="2024-04" db="EMBL/GenBank/DDBJ databases">
        <title>Dissimilatory iodate-reducing microorganisms contribute to the enrichment of iodine in groundwater.</title>
        <authorList>
            <person name="Jiang Z."/>
        </authorList>
    </citation>
    <scope>NUCLEOTIDE SEQUENCE [LARGE SCALE GENOMIC DNA]</scope>
    <source>
        <strain evidence="4 5">NCP973</strain>
    </source>
</reference>
<name>A0ABZ2XF73_9RHOO</name>
<evidence type="ECO:0000313" key="5">
    <source>
        <dbReference type="Proteomes" id="UP001479520"/>
    </source>
</evidence>
<organism evidence="4 5">
    <name type="scientific">Azonexus hydrophilus</name>
    <dbReference type="NCBI Taxonomy" id="418702"/>
    <lineage>
        <taxon>Bacteria</taxon>
        <taxon>Pseudomonadati</taxon>
        <taxon>Pseudomonadota</taxon>
        <taxon>Betaproteobacteria</taxon>
        <taxon>Rhodocyclales</taxon>
        <taxon>Azonexaceae</taxon>
        <taxon>Azonexus</taxon>
    </lineage>
</organism>
<feature type="coiled-coil region" evidence="2">
    <location>
        <begin position="258"/>
        <end position="306"/>
    </location>
</feature>
<evidence type="ECO:0000256" key="3">
    <source>
        <dbReference type="SAM" id="MobiDB-lite"/>
    </source>
</evidence>
<evidence type="ECO:0000256" key="2">
    <source>
        <dbReference type="SAM" id="Coils"/>
    </source>
</evidence>
<sequence length="423" mass="47136">MADYPYHVAGGSFTPSRRPLALFESMTNAAPQLPQDAPTSSRRRKLWEIAHKFHCPVIGTCFDVTELRSLMKKVMHFPADTTDFVLHTTAVGNCEVRSKLAEVLHKQLEKRYHATIRRFASAKDSDALRKLWREATAIGSEIPAALWATWTHPACDSTLEHEVYGDIHMIQHQVGTGTRADLKTLKSLQAENRQLKQQLEKARQENESLRQEKSSETQALGQRVIDLRAELAGRDALIANQAGQLDLLRGSLPDLKDRQSLLRRASDAEARCTALTAEAEGRETEVWHLRQRLRHAEETINQLLSEDDEALKLADTTAPENLSGKCVLCVGGRTGAVDAYRQVVEQSGGRFMHHDGGLEESLHRIDSALSAADLVICQAGCISHNAYWRVKEQCRRTGKPCLFVRNAGVSSFGRVISQACTTE</sequence>
<keyword evidence="2" id="KW-0175">Coiled coil</keyword>
<dbReference type="EMBL" id="CP151406">
    <property type="protein sequence ID" value="WZJ20937.1"/>
    <property type="molecule type" value="Genomic_DNA"/>
</dbReference>
<dbReference type="Pfam" id="PF10087">
    <property type="entry name" value="DUF2325"/>
    <property type="match status" value="1"/>
</dbReference>
<accession>A0ABZ2XF73</accession>
<evidence type="ECO:0000313" key="4">
    <source>
        <dbReference type="EMBL" id="WZJ20937.1"/>
    </source>
</evidence>
<comment type="similarity">
    <text evidence="1">Belongs to the UPF0751 family.</text>
</comment>
<protein>
    <submittedName>
        <fullName evidence="4">DUF2325 domain-containing protein</fullName>
    </submittedName>
</protein>
<keyword evidence="5" id="KW-1185">Reference proteome</keyword>
<gene>
    <name evidence="4" type="ORF">AADV58_13430</name>
</gene>
<dbReference type="Proteomes" id="UP001479520">
    <property type="component" value="Chromosome"/>
</dbReference>
<evidence type="ECO:0000256" key="1">
    <source>
        <dbReference type="ARBA" id="ARBA00007189"/>
    </source>
</evidence>
<proteinExistence type="inferred from homology"/>
<feature type="compositionally biased region" description="Basic and acidic residues" evidence="3">
    <location>
        <begin position="198"/>
        <end position="215"/>
    </location>
</feature>
<feature type="region of interest" description="Disordered" evidence="3">
    <location>
        <begin position="197"/>
        <end position="216"/>
    </location>
</feature>
<dbReference type="RefSeq" id="WP_341743437.1">
    <property type="nucleotide sequence ID" value="NZ_CP151406.1"/>
</dbReference>